<dbReference type="InterPro" id="IPR051599">
    <property type="entry name" value="Cell_Envelope_Assoc"/>
</dbReference>
<dbReference type="EMBL" id="JBHSWD010000001">
    <property type="protein sequence ID" value="MFC6590716.1"/>
    <property type="molecule type" value="Genomic_DNA"/>
</dbReference>
<name>A0ABW1Y8R7_9DEIO</name>
<dbReference type="PANTHER" id="PTHR30336">
    <property type="entry name" value="INNER MEMBRANE PROTEIN, PROBABLE PERMEASE"/>
    <property type="match status" value="1"/>
</dbReference>
<evidence type="ECO:0000256" key="1">
    <source>
        <dbReference type="SAM" id="Phobius"/>
    </source>
</evidence>
<dbReference type="Pfam" id="PF02698">
    <property type="entry name" value="DUF218"/>
    <property type="match status" value="1"/>
</dbReference>
<dbReference type="InterPro" id="IPR003848">
    <property type="entry name" value="DUF218"/>
</dbReference>
<dbReference type="InterPro" id="IPR014729">
    <property type="entry name" value="Rossmann-like_a/b/a_fold"/>
</dbReference>
<keyword evidence="1" id="KW-0812">Transmembrane</keyword>
<evidence type="ECO:0000313" key="3">
    <source>
        <dbReference type="EMBL" id="MFC6590716.1"/>
    </source>
</evidence>
<accession>A0ABW1Y8R7</accession>
<sequence>MLRRLSSASLAWGAALGLATGLLVALAGLLVGHAAFGWAFVLGSLGAFTGAGALWAAARPLLAGVCTALLLGVLAALLTPAVPAALRSLTEAQAPAPAEAIIVLGGGLSCGGTLSASSQSRLLQGISLWRAGYAPALVVSNQSDAYGQAGCARLGDVQRRLLREWFGNTGPQVYTLPGVASTRDEAEQAAHLARQHGWKRVLLVTSPSHSRRAAALFREQLPSEVISVPAPETGFDPAMHTPRDRLMGLGTAVYEGLSRLKAWAGG</sequence>
<feature type="transmembrane region" description="Helical" evidence="1">
    <location>
        <begin position="37"/>
        <end position="58"/>
    </location>
</feature>
<evidence type="ECO:0000259" key="2">
    <source>
        <dbReference type="Pfam" id="PF02698"/>
    </source>
</evidence>
<gene>
    <name evidence="3" type="ORF">ACFP81_00795</name>
</gene>
<dbReference type="Proteomes" id="UP001596297">
    <property type="component" value="Unassembled WGS sequence"/>
</dbReference>
<feature type="domain" description="DUF218" evidence="2">
    <location>
        <begin position="99"/>
        <end position="237"/>
    </location>
</feature>
<dbReference type="CDD" id="cd06259">
    <property type="entry name" value="YdcF-like"/>
    <property type="match status" value="1"/>
</dbReference>
<proteinExistence type="predicted"/>
<reference evidence="4" key="1">
    <citation type="journal article" date="2019" name="Int. J. Syst. Evol. Microbiol.">
        <title>The Global Catalogue of Microorganisms (GCM) 10K type strain sequencing project: providing services to taxonomists for standard genome sequencing and annotation.</title>
        <authorList>
            <consortium name="The Broad Institute Genomics Platform"/>
            <consortium name="The Broad Institute Genome Sequencing Center for Infectious Disease"/>
            <person name="Wu L."/>
            <person name="Ma J."/>
        </authorList>
    </citation>
    <scope>NUCLEOTIDE SEQUENCE [LARGE SCALE GENOMIC DNA]</scope>
    <source>
        <strain evidence="4">CGMCC 1.15772</strain>
    </source>
</reference>
<feature type="transmembrane region" description="Helical" evidence="1">
    <location>
        <begin position="65"/>
        <end position="86"/>
    </location>
</feature>
<comment type="caution">
    <text evidence="3">The sequence shown here is derived from an EMBL/GenBank/DDBJ whole genome shotgun (WGS) entry which is preliminary data.</text>
</comment>
<dbReference type="Gene3D" id="3.40.50.620">
    <property type="entry name" value="HUPs"/>
    <property type="match status" value="1"/>
</dbReference>
<dbReference type="RefSeq" id="WP_380081733.1">
    <property type="nucleotide sequence ID" value="NZ_JBHSWD010000001.1"/>
</dbReference>
<keyword evidence="1" id="KW-0472">Membrane</keyword>
<protein>
    <submittedName>
        <fullName evidence="3">YdcF family protein</fullName>
    </submittedName>
</protein>
<evidence type="ECO:0000313" key="4">
    <source>
        <dbReference type="Proteomes" id="UP001596297"/>
    </source>
</evidence>
<keyword evidence="1" id="KW-1133">Transmembrane helix</keyword>
<dbReference type="PANTHER" id="PTHR30336:SF4">
    <property type="entry name" value="ENVELOPE BIOGENESIS FACTOR ELYC"/>
    <property type="match status" value="1"/>
</dbReference>
<organism evidence="3 4">
    <name type="scientific">Deinococcus lacus</name>
    <dbReference type="NCBI Taxonomy" id="392561"/>
    <lineage>
        <taxon>Bacteria</taxon>
        <taxon>Thermotogati</taxon>
        <taxon>Deinococcota</taxon>
        <taxon>Deinococci</taxon>
        <taxon>Deinococcales</taxon>
        <taxon>Deinococcaceae</taxon>
        <taxon>Deinococcus</taxon>
    </lineage>
</organism>
<keyword evidence="4" id="KW-1185">Reference proteome</keyword>